<evidence type="ECO:0000313" key="3">
    <source>
        <dbReference type="EMBL" id="PZX13671.1"/>
    </source>
</evidence>
<organism evidence="3 4">
    <name type="scientific">Palleronia aestuarii</name>
    <dbReference type="NCBI Taxonomy" id="568105"/>
    <lineage>
        <taxon>Bacteria</taxon>
        <taxon>Pseudomonadati</taxon>
        <taxon>Pseudomonadota</taxon>
        <taxon>Alphaproteobacteria</taxon>
        <taxon>Rhodobacterales</taxon>
        <taxon>Roseobacteraceae</taxon>
        <taxon>Palleronia</taxon>
    </lineage>
</organism>
<protein>
    <submittedName>
        <fullName evidence="3">NAD(P)-dependent dehydrogenase (Short-subunit alcohol dehydrogenase family)</fullName>
    </submittedName>
</protein>
<accession>A0A2W7N119</accession>
<evidence type="ECO:0000256" key="2">
    <source>
        <dbReference type="ARBA" id="ARBA00023002"/>
    </source>
</evidence>
<dbReference type="InterPro" id="IPR002347">
    <property type="entry name" value="SDR_fam"/>
</dbReference>
<dbReference type="PANTHER" id="PTHR24321:SF8">
    <property type="entry name" value="ESTRADIOL 17-BETA-DEHYDROGENASE 8-RELATED"/>
    <property type="match status" value="1"/>
</dbReference>
<dbReference type="Proteomes" id="UP000248916">
    <property type="component" value="Unassembled WGS sequence"/>
</dbReference>
<dbReference type="OrthoDB" id="517007at2"/>
<dbReference type="SUPFAM" id="SSF51735">
    <property type="entry name" value="NAD(P)-binding Rossmann-fold domains"/>
    <property type="match status" value="1"/>
</dbReference>
<comment type="similarity">
    <text evidence="1">Belongs to the short-chain dehydrogenases/reductases (SDR) family.</text>
</comment>
<dbReference type="CDD" id="cd05233">
    <property type="entry name" value="SDR_c"/>
    <property type="match status" value="1"/>
</dbReference>
<dbReference type="InterPro" id="IPR036291">
    <property type="entry name" value="NAD(P)-bd_dom_sf"/>
</dbReference>
<evidence type="ECO:0000256" key="1">
    <source>
        <dbReference type="ARBA" id="ARBA00006484"/>
    </source>
</evidence>
<dbReference type="RefSeq" id="WP_111538292.1">
    <property type="nucleotide sequence ID" value="NZ_QKZL01000017.1"/>
</dbReference>
<evidence type="ECO:0000313" key="4">
    <source>
        <dbReference type="Proteomes" id="UP000248916"/>
    </source>
</evidence>
<dbReference type="PROSITE" id="PS00061">
    <property type="entry name" value="ADH_SHORT"/>
    <property type="match status" value="1"/>
</dbReference>
<dbReference type="GO" id="GO:0016491">
    <property type="term" value="F:oxidoreductase activity"/>
    <property type="evidence" value="ECO:0007669"/>
    <property type="project" value="UniProtKB-KW"/>
</dbReference>
<gene>
    <name evidence="3" type="ORF">LX81_03222</name>
</gene>
<proteinExistence type="inferred from homology"/>
<dbReference type="PRINTS" id="PR00081">
    <property type="entry name" value="GDHRDH"/>
</dbReference>
<dbReference type="PANTHER" id="PTHR24321">
    <property type="entry name" value="DEHYDROGENASES, SHORT CHAIN"/>
    <property type="match status" value="1"/>
</dbReference>
<keyword evidence="2" id="KW-0560">Oxidoreductase</keyword>
<dbReference type="AlphaFoldDB" id="A0A2W7N119"/>
<name>A0A2W7N119_9RHOB</name>
<dbReference type="Pfam" id="PF13561">
    <property type="entry name" value="adh_short_C2"/>
    <property type="match status" value="1"/>
</dbReference>
<dbReference type="Gene3D" id="3.40.50.720">
    <property type="entry name" value="NAD(P)-binding Rossmann-like Domain"/>
    <property type="match status" value="1"/>
</dbReference>
<sequence>MKVETPMRVVITGATGGIGRALVARFSETGARITACDLEEADWDAIDGDIERLTFDLTDHAACHAAARALSDDGGADAIVLNAGWTRAETLAGITPEAIDRELDLNFRGTAQFTAALLPALRERPAPVSIVAISSVNAARHYGNPAYAAAKGAMEAWIRAIAAEEGRHGIRANAIRPGSVRTAAWEDRLARDPAIMDRVAAFYPLGRIVEPREVSEAALFLASKAASGITGAILPVDCGLEAAFLPFLREID</sequence>
<dbReference type="FunFam" id="3.40.50.720:FF:000084">
    <property type="entry name" value="Short-chain dehydrogenase reductase"/>
    <property type="match status" value="1"/>
</dbReference>
<reference evidence="3 4" key="1">
    <citation type="submission" date="2018-06" db="EMBL/GenBank/DDBJ databases">
        <title>Genomic Encyclopedia of Archaeal and Bacterial Type Strains, Phase II (KMG-II): from individual species to whole genera.</title>
        <authorList>
            <person name="Goeker M."/>
        </authorList>
    </citation>
    <scope>NUCLEOTIDE SEQUENCE [LARGE SCALE GENOMIC DNA]</scope>
    <source>
        <strain evidence="3 4">DSM 22009</strain>
    </source>
</reference>
<dbReference type="InterPro" id="IPR020904">
    <property type="entry name" value="Sc_DH/Rdtase_CS"/>
</dbReference>
<dbReference type="EMBL" id="QKZL01000017">
    <property type="protein sequence ID" value="PZX13671.1"/>
    <property type="molecule type" value="Genomic_DNA"/>
</dbReference>
<keyword evidence="4" id="KW-1185">Reference proteome</keyword>
<comment type="caution">
    <text evidence="3">The sequence shown here is derived from an EMBL/GenBank/DDBJ whole genome shotgun (WGS) entry which is preliminary data.</text>
</comment>